<dbReference type="EMBL" id="JAWDGP010001078">
    <property type="protein sequence ID" value="KAK3795131.1"/>
    <property type="molecule type" value="Genomic_DNA"/>
</dbReference>
<protein>
    <submittedName>
        <fullName evidence="1">Uncharacterized protein</fullName>
    </submittedName>
</protein>
<proteinExistence type="predicted"/>
<evidence type="ECO:0000313" key="1">
    <source>
        <dbReference type="EMBL" id="KAK3795131.1"/>
    </source>
</evidence>
<sequence>MTELSEDERDREGGENREKNAGQIFCMPGIVIRTKLSINSVVSCHACALPIRRAEIYLDAWSSGLGCTVELNAR</sequence>
<dbReference type="Proteomes" id="UP001283361">
    <property type="component" value="Unassembled WGS sequence"/>
</dbReference>
<reference evidence="1" key="1">
    <citation type="journal article" date="2023" name="G3 (Bethesda)">
        <title>A reference genome for the long-term kleptoplast-retaining sea slug Elysia crispata morphotype clarki.</title>
        <authorList>
            <person name="Eastman K.E."/>
            <person name="Pendleton A.L."/>
            <person name="Shaikh M.A."/>
            <person name="Suttiyut T."/>
            <person name="Ogas R."/>
            <person name="Tomko P."/>
            <person name="Gavelis G."/>
            <person name="Widhalm J.R."/>
            <person name="Wisecaver J.H."/>
        </authorList>
    </citation>
    <scope>NUCLEOTIDE SEQUENCE</scope>
    <source>
        <strain evidence="1">ECLA1</strain>
    </source>
</reference>
<gene>
    <name evidence="1" type="ORF">RRG08_028332</name>
</gene>
<accession>A0AAE1AXM0</accession>
<organism evidence="1 2">
    <name type="scientific">Elysia crispata</name>
    <name type="common">lettuce slug</name>
    <dbReference type="NCBI Taxonomy" id="231223"/>
    <lineage>
        <taxon>Eukaryota</taxon>
        <taxon>Metazoa</taxon>
        <taxon>Spiralia</taxon>
        <taxon>Lophotrochozoa</taxon>
        <taxon>Mollusca</taxon>
        <taxon>Gastropoda</taxon>
        <taxon>Heterobranchia</taxon>
        <taxon>Euthyneura</taxon>
        <taxon>Panpulmonata</taxon>
        <taxon>Sacoglossa</taxon>
        <taxon>Placobranchoidea</taxon>
        <taxon>Plakobranchidae</taxon>
        <taxon>Elysia</taxon>
    </lineage>
</organism>
<comment type="caution">
    <text evidence="1">The sequence shown here is derived from an EMBL/GenBank/DDBJ whole genome shotgun (WGS) entry which is preliminary data.</text>
</comment>
<evidence type="ECO:0000313" key="2">
    <source>
        <dbReference type="Proteomes" id="UP001283361"/>
    </source>
</evidence>
<keyword evidence="2" id="KW-1185">Reference proteome</keyword>
<dbReference type="AlphaFoldDB" id="A0AAE1AXM0"/>
<name>A0AAE1AXM0_9GAST</name>